<feature type="compositionally biased region" description="Basic and acidic residues" evidence="1">
    <location>
        <begin position="215"/>
        <end position="231"/>
    </location>
</feature>
<reference evidence="3" key="1">
    <citation type="submission" date="2015-09" db="EMBL/GenBank/DDBJ databases">
        <title>De novo assembly of Pectinophora gossypiella (Pink Bollworm) gut transcriptome.</title>
        <authorList>
            <person name="Tassone E.E."/>
        </authorList>
    </citation>
    <scope>NUCLEOTIDE SEQUENCE</scope>
</reference>
<dbReference type="InterPro" id="IPR025605">
    <property type="entry name" value="OST-HTH/LOTUS_dom"/>
</dbReference>
<feature type="compositionally biased region" description="Basic and acidic residues" evidence="1">
    <location>
        <begin position="144"/>
        <end position="155"/>
    </location>
</feature>
<organism evidence="3">
    <name type="scientific">Pectinophora gossypiella</name>
    <name type="common">Cotton pink bollworm</name>
    <name type="synonym">Depressaria gossypiella</name>
    <dbReference type="NCBI Taxonomy" id="13191"/>
    <lineage>
        <taxon>Eukaryota</taxon>
        <taxon>Metazoa</taxon>
        <taxon>Ecdysozoa</taxon>
        <taxon>Arthropoda</taxon>
        <taxon>Hexapoda</taxon>
        <taxon>Insecta</taxon>
        <taxon>Pterygota</taxon>
        <taxon>Neoptera</taxon>
        <taxon>Endopterygota</taxon>
        <taxon>Lepidoptera</taxon>
        <taxon>Glossata</taxon>
        <taxon>Ditrysia</taxon>
        <taxon>Gelechioidea</taxon>
        <taxon>Gelechiidae</taxon>
        <taxon>Apatetrinae</taxon>
        <taxon>Pectinophora</taxon>
    </lineage>
</organism>
<sequence length="291" mass="32984">MEDIKGLKSVLRSLVVSSPTEMTLMNLLRDFRNMMGAPLPITKFGYRDPLQFLKERCGDCFLFQGVGGNPVLVPIVPEQLKHIDSFVQKQKIPSNVKFKGKRRSVAEVKAKPAPDLIAKTFMTSKTPNINLPNVVKEQHMHLTNEENRTRCDTRQRLSPQVDLTNKHEPAPDLTKHIKDNNGHSEHNTTSMEAYKNFLRKRLPIYDSSQDLDNDQSYRDSDSGKCTSESDPHTVSSSSSSKADRLEQLKAEVTQLVLDSPDGVLCTDLMKLYRERYGRELNFSRFGLTSVS</sequence>
<gene>
    <name evidence="3" type="ORF">g.17962</name>
</gene>
<dbReference type="PROSITE" id="PS51644">
    <property type="entry name" value="HTH_OST"/>
    <property type="match status" value="2"/>
</dbReference>
<dbReference type="Gene3D" id="3.30.420.610">
    <property type="entry name" value="LOTUS domain-like"/>
    <property type="match status" value="2"/>
</dbReference>
<dbReference type="CDD" id="cd09972">
    <property type="entry name" value="LOTUS_TDRD_OSKAR"/>
    <property type="match status" value="1"/>
</dbReference>
<feature type="region of interest" description="Disordered" evidence="1">
    <location>
        <begin position="144"/>
        <end position="188"/>
    </location>
</feature>
<evidence type="ECO:0000313" key="3">
    <source>
        <dbReference type="EMBL" id="JAT86305.1"/>
    </source>
</evidence>
<evidence type="ECO:0000256" key="1">
    <source>
        <dbReference type="SAM" id="MobiDB-lite"/>
    </source>
</evidence>
<feature type="domain" description="HTH OST-type" evidence="2">
    <location>
        <begin position="3"/>
        <end position="77"/>
    </location>
</feature>
<protein>
    <recommendedName>
        <fullName evidence="2">HTH OST-type domain-containing protein</fullName>
    </recommendedName>
</protein>
<dbReference type="AlphaFoldDB" id="A0A1E1WH36"/>
<dbReference type="OrthoDB" id="341421at2759"/>
<name>A0A1E1WH36_PECGO</name>
<feature type="domain" description="HTH OST-type" evidence="2">
    <location>
        <begin position="244"/>
        <end position="291"/>
    </location>
</feature>
<dbReference type="CDD" id="cd08824">
    <property type="entry name" value="LOTUS"/>
    <property type="match status" value="1"/>
</dbReference>
<dbReference type="Pfam" id="PF12872">
    <property type="entry name" value="OST-HTH"/>
    <property type="match status" value="2"/>
</dbReference>
<accession>A0A1E1WH36</accession>
<feature type="compositionally biased region" description="Basic and acidic residues" evidence="1">
    <location>
        <begin position="164"/>
        <end position="186"/>
    </location>
</feature>
<dbReference type="EMBL" id="GDQN01004749">
    <property type="protein sequence ID" value="JAT86305.1"/>
    <property type="molecule type" value="Transcribed_RNA"/>
</dbReference>
<feature type="non-terminal residue" evidence="3">
    <location>
        <position position="291"/>
    </location>
</feature>
<dbReference type="InterPro" id="IPR041966">
    <property type="entry name" value="LOTUS-like"/>
</dbReference>
<feature type="region of interest" description="Disordered" evidence="1">
    <location>
        <begin position="207"/>
        <end position="243"/>
    </location>
</feature>
<evidence type="ECO:0000259" key="2">
    <source>
        <dbReference type="PROSITE" id="PS51644"/>
    </source>
</evidence>
<proteinExistence type="predicted"/>